<gene>
    <name evidence="1" type="ORF">M9H77_12718</name>
</gene>
<evidence type="ECO:0000313" key="1">
    <source>
        <dbReference type="EMBL" id="KAI5672354.1"/>
    </source>
</evidence>
<evidence type="ECO:0000313" key="2">
    <source>
        <dbReference type="Proteomes" id="UP001060085"/>
    </source>
</evidence>
<accession>A0ACC0BIC8</accession>
<protein>
    <submittedName>
        <fullName evidence="1">Uncharacterized protein</fullName>
    </submittedName>
</protein>
<comment type="caution">
    <text evidence="1">The sequence shown here is derived from an EMBL/GenBank/DDBJ whole genome shotgun (WGS) entry which is preliminary data.</text>
</comment>
<keyword evidence="2" id="KW-1185">Reference proteome</keyword>
<reference evidence="2" key="1">
    <citation type="journal article" date="2023" name="Nat. Plants">
        <title>Single-cell RNA sequencing provides a high-resolution roadmap for understanding the multicellular compartmentation of specialized metabolism.</title>
        <authorList>
            <person name="Sun S."/>
            <person name="Shen X."/>
            <person name="Li Y."/>
            <person name="Li Y."/>
            <person name="Wang S."/>
            <person name="Li R."/>
            <person name="Zhang H."/>
            <person name="Shen G."/>
            <person name="Guo B."/>
            <person name="Wei J."/>
            <person name="Xu J."/>
            <person name="St-Pierre B."/>
            <person name="Chen S."/>
            <person name="Sun C."/>
        </authorList>
    </citation>
    <scope>NUCLEOTIDE SEQUENCE [LARGE SCALE GENOMIC DNA]</scope>
</reference>
<organism evidence="1 2">
    <name type="scientific">Catharanthus roseus</name>
    <name type="common">Madagascar periwinkle</name>
    <name type="synonym">Vinca rosea</name>
    <dbReference type="NCBI Taxonomy" id="4058"/>
    <lineage>
        <taxon>Eukaryota</taxon>
        <taxon>Viridiplantae</taxon>
        <taxon>Streptophyta</taxon>
        <taxon>Embryophyta</taxon>
        <taxon>Tracheophyta</taxon>
        <taxon>Spermatophyta</taxon>
        <taxon>Magnoliopsida</taxon>
        <taxon>eudicotyledons</taxon>
        <taxon>Gunneridae</taxon>
        <taxon>Pentapetalae</taxon>
        <taxon>asterids</taxon>
        <taxon>lamiids</taxon>
        <taxon>Gentianales</taxon>
        <taxon>Apocynaceae</taxon>
        <taxon>Rauvolfioideae</taxon>
        <taxon>Vinceae</taxon>
        <taxon>Catharanthinae</taxon>
        <taxon>Catharanthus</taxon>
    </lineage>
</organism>
<proteinExistence type="predicted"/>
<dbReference type="EMBL" id="CM044703">
    <property type="protein sequence ID" value="KAI5672354.1"/>
    <property type="molecule type" value="Genomic_DNA"/>
</dbReference>
<dbReference type="Proteomes" id="UP001060085">
    <property type="component" value="Linkage Group LG03"/>
</dbReference>
<sequence>MRENYCDISSSLTHVLRRRIQSQFLNFLTTTFGTKPNHGMKAKEKDMGKEHRIGIKVVLRVVYLLCDFGWKCEGIHVSLFCGKKTNGSFKVLKVHPCDLVKTTFENGVSELALKDLDEKIVYPIPLL</sequence>
<name>A0ACC0BIC8_CATRO</name>